<dbReference type="RefSeq" id="WP_305011603.1">
    <property type="nucleotide sequence ID" value="NZ_JAUQSX010000005.1"/>
</dbReference>
<evidence type="ECO:0000259" key="1">
    <source>
        <dbReference type="Pfam" id="PF02026"/>
    </source>
</evidence>
<name>A0ABT9ABK4_9BACT</name>
<evidence type="ECO:0000313" key="3">
    <source>
        <dbReference type="Proteomes" id="UP001167796"/>
    </source>
</evidence>
<dbReference type="InterPro" id="IPR003032">
    <property type="entry name" value="Ryanodine_rcpt"/>
</dbReference>
<feature type="domain" description="Ryanodine receptor Ryr" evidence="1">
    <location>
        <begin position="8"/>
        <end position="68"/>
    </location>
</feature>
<proteinExistence type="predicted"/>
<keyword evidence="3" id="KW-1185">Reference proteome</keyword>
<organism evidence="2 3">
    <name type="scientific">Hymenobacter mellowenesis</name>
    <dbReference type="NCBI Taxonomy" id="3063995"/>
    <lineage>
        <taxon>Bacteria</taxon>
        <taxon>Pseudomonadati</taxon>
        <taxon>Bacteroidota</taxon>
        <taxon>Cytophagia</taxon>
        <taxon>Cytophagales</taxon>
        <taxon>Hymenobacteraceae</taxon>
        <taxon>Hymenobacter</taxon>
    </lineage>
</organism>
<protein>
    <submittedName>
        <fullName evidence="2">RyR domain-containing protein</fullName>
    </submittedName>
</protein>
<dbReference type="Pfam" id="PF02026">
    <property type="entry name" value="RyR"/>
    <property type="match status" value="1"/>
</dbReference>
<dbReference type="EMBL" id="JAUQSX010000005">
    <property type="protein sequence ID" value="MDO7846918.1"/>
    <property type="molecule type" value="Genomic_DNA"/>
</dbReference>
<gene>
    <name evidence="2" type="ORF">Q5H92_11160</name>
</gene>
<reference evidence="2" key="1">
    <citation type="submission" date="2023-07" db="EMBL/GenBank/DDBJ databases">
        <authorList>
            <person name="Kim M.K."/>
        </authorList>
    </citation>
    <scope>NUCLEOTIDE SEQUENCE</scope>
    <source>
        <strain evidence="2">M29</strain>
    </source>
</reference>
<evidence type="ECO:0000313" key="2">
    <source>
        <dbReference type="EMBL" id="MDO7846918.1"/>
    </source>
</evidence>
<dbReference type="Proteomes" id="UP001167796">
    <property type="component" value="Unassembled WGS sequence"/>
</dbReference>
<comment type="caution">
    <text evidence="2">The sequence shown here is derived from an EMBL/GenBank/DDBJ whole genome shotgun (WGS) entry which is preliminary data.</text>
</comment>
<dbReference type="Gene3D" id="6.20.350.10">
    <property type="match status" value="1"/>
</dbReference>
<accession>A0ABT9ABK4</accession>
<sequence length="69" mass="7677">MPTLPDLELVAEKVHEAWMKTKQSQGVTTRLSETGEELMVPYAQLSEPAKELDRMTVRTVYAAIEALGS</sequence>